<feature type="compositionally biased region" description="Polar residues" evidence="1">
    <location>
        <begin position="24"/>
        <end position="33"/>
    </location>
</feature>
<feature type="compositionally biased region" description="Low complexity" evidence="1">
    <location>
        <begin position="34"/>
        <end position="48"/>
    </location>
</feature>
<feature type="region of interest" description="Disordered" evidence="1">
    <location>
        <begin position="1"/>
        <end position="64"/>
    </location>
</feature>
<protein>
    <submittedName>
        <fullName evidence="2">Uncharacterized protein</fullName>
    </submittedName>
</protein>
<feature type="compositionally biased region" description="Basic and acidic residues" evidence="1">
    <location>
        <begin position="10"/>
        <end position="23"/>
    </location>
</feature>
<sequence>MSQIHLTKNGKPDMRYKSSREYVKSQQQSISSETNNNPTNNRRTTPRNNMHHKNNQKVIPNDDESFKDIHVSRRVNTDPFINYQFFKQDGEHHIDDEDKFLGDDNSSLKKECPQKRTPKKSTKQSSELQKAKRIIERNISNDSIKKECLSPPSTRSSRKSVSSNSPRSPGSATSEDSFLYNSSNLRLNQDGTIDKSSKAVKSGDISFNPDGSVDRNCKAIRLGYLHLNSIGNPDLSIHKDLEIPKNPGQHKTKVYRDSYQQKKFRKEVNCPKDHDASHIVDLELAREILKSKPGRHPSEESLRQSMKPLNKLLEARPASVNRPNPSNPDNDHAMALRIMKLIHGERVVRTRALDEKILQMRSALQSIPPEEMNPQIKFILKEIEKISPVDENWSDY</sequence>
<gene>
    <name evidence="2" type="ORF">M9Y10_023564</name>
</gene>
<feature type="compositionally biased region" description="Basic and acidic residues" evidence="1">
    <location>
        <begin position="96"/>
        <end position="114"/>
    </location>
</feature>
<evidence type="ECO:0000313" key="3">
    <source>
        <dbReference type="Proteomes" id="UP001470230"/>
    </source>
</evidence>
<feature type="region of interest" description="Disordered" evidence="1">
    <location>
        <begin position="96"/>
        <end position="177"/>
    </location>
</feature>
<evidence type="ECO:0000313" key="2">
    <source>
        <dbReference type="EMBL" id="KAK8895122.1"/>
    </source>
</evidence>
<feature type="compositionally biased region" description="Low complexity" evidence="1">
    <location>
        <begin position="150"/>
        <end position="174"/>
    </location>
</feature>
<dbReference type="Proteomes" id="UP001470230">
    <property type="component" value="Unassembled WGS sequence"/>
</dbReference>
<comment type="caution">
    <text evidence="2">The sequence shown here is derived from an EMBL/GenBank/DDBJ whole genome shotgun (WGS) entry which is preliminary data.</text>
</comment>
<evidence type="ECO:0000256" key="1">
    <source>
        <dbReference type="SAM" id="MobiDB-lite"/>
    </source>
</evidence>
<reference evidence="2 3" key="1">
    <citation type="submission" date="2024-04" db="EMBL/GenBank/DDBJ databases">
        <title>Tritrichomonas musculus Genome.</title>
        <authorList>
            <person name="Alves-Ferreira E."/>
            <person name="Grigg M."/>
            <person name="Lorenzi H."/>
            <person name="Galac M."/>
        </authorList>
    </citation>
    <scope>NUCLEOTIDE SEQUENCE [LARGE SCALE GENOMIC DNA]</scope>
    <source>
        <strain evidence="2 3">EAF2021</strain>
    </source>
</reference>
<organism evidence="2 3">
    <name type="scientific">Tritrichomonas musculus</name>
    <dbReference type="NCBI Taxonomy" id="1915356"/>
    <lineage>
        <taxon>Eukaryota</taxon>
        <taxon>Metamonada</taxon>
        <taxon>Parabasalia</taxon>
        <taxon>Tritrichomonadida</taxon>
        <taxon>Tritrichomonadidae</taxon>
        <taxon>Tritrichomonas</taxon>
    </lineage>
</organism>
<accession>A0ABR2KW22</accession>
<name>A0ABR2KW22_9EUKA</name>
<dbReference type="EMBL" id="JAPFFF010000003">
    <property type="protein sequence ID" value="KAK8895122.1"/>
    <property type="molecule type" value="Genomic_DNA"/>
</dbReference>
<proteinExistence type="predicted"/>
<keyword evidence="3" id="KW-1185">Reference proteome</keyword>